<accession>A0A6S6T975</accession>
<gene>
    <name evidence="1" type="ORF">HELGO_WM18256</name>
</gene>
<organism evidence="1">
    <name type="scientific">uncultured Thiotrichaceae bacterium</name>
    <dbReference type="NCBI Taxonomy" id="298394"/>
    <lineage>
        <taxon>Bacteria</taxon>
        <taxon>Pseudomonadati</taxon>
        <taxon>Pseudomonadota</taxon>
        <taxon>Gammaproteobacteria</taxon>
        <taxon>Thiotrichales</taxon>
        <taxon>Thiotrichaceae</taxon>
        <taxon>environmental samples</taxon>
    </lineage>
</organism>
<sequence length="92" mass="10352">MQLQQGLPNELGFVVAVLSSLEAVIEKIKLRCSDTQRHRSFVMTRAEVVISDLPYQPAIHWGAGWQGKTEMDESFNIGVKIFILSRTTCSDK</sequence>
<dbReference type="AlphaFoldDB" id="A0A6S6T975"/>
<proteinExistence type="predicted"/>
<reference evidence="1" key="1">
    <citation type="submission" date="2020-01" db="EMBL/GenBank/DDBJ databases">
        <authorList>
            <person name="Meier V. D."/>
            <person name="Meier V D."/>
        </authorList>
    </citation>
    <scope>NUCLEOTIDE SEQUENCE</scope>
    <source>
        <strain evidence="1">HLG_WM_MAG_08</strain>
    </source>
</reference>
<evidence type="ECO:0000313" key="1">
    <source>
        <dbReference type="EMBL" id="CAA6815574.1"/>
    </source>
</evidence>
<name>A0A6S6T975_9GAMM</name>
<protein>
    <submittedName>
        <fullName evidence="1">Uncharacterized protein</fullName>
    </submittedName>
</protein>
<dbReference type="EMBL" id="CACVAV010000252">
    <property type="protein sequence ID" value="CAA6815574.1"/>
    <property type="molecule type" value="Genomic_DNA"/>
</dbReference>